<feature type="region of interest" description="Disordered" evidence="1">
    <location>
        <begin position="333"/>
        <end position="397"/>
    </location>
</feature>
<feature type="compositionally biased region" description="Polar residues" evidence="1">
    <location>
        <begin position="89"/>
        <end position="106"/>
    </location>
</feature>
<reference evidence="5" key="1">
    <citation type="journal article" date="2014" name="Proc. Natl. Acad. Sci. U.S.A.">
        <title>Extensive sampling of basidiomycete genomes demonstrates inadequacy of the white-rot/brown-rot paradigm for wood decay fungi.</title>
        <authorList>
            <person name="Riley R."/>
            <person name="Salamov A.A."/>
            <person name="Brown D.W."/>
            <person name="Nagy L.G."/>
            <person name="Floudas D."/>
            <person name="Held B.W."/>
            <person name="Levasseur A."/>
            <person name="Lombard V."/>
            <person name="Morin E."/>
            <person name="Otillar R."/>
            <person name="Lindquist E.A."/>
            <person name="Sun H."/>
            <person name="LaButti K.M."/>
            <person name="Schmutz J."/>
            <person name="Jabbour D."/>
            <person name="Luo H."/>
            <person name="Baker S.E."/>
            <person name="Pisabarro A.G."/>
            <person name="Walton J.D."/>
            <person name="Blanchette R.A."/>
            <person name="Henrissat B."/>
            <person name="Martin F."/>
            <person name="Cullen D."/>
            <person name="Hibbett D.S."/>
            <person name="Grigoriev I.V."/>
        </authorList>
    </citation>
    <scope>NUCLEOTIDE SEQUENCE [LARGE SCALE GENOMIC DNA]</scope>
    <source>
        <strain evidence="5">PC15</strain>
    </source>
</reference>
<feature type="region of interest" description="Disordered" evidence="1">
    <location>
        <begin position="83"/>
        <end position="173"/>
    </location>
</feature>
<name>A0A067NIT8_PLEO1</name>
<dbReference type="EMBL" id="KL198012">
    <property type="protein sequence ID" value="KDQ23681.1"/>
    <property type="molecule type" value="Genomic_DNA"/>
</dbReference>
<feature type="compositionally biased region" description="Basic and acidic residues" evidence="1">
    <location>
        <begin position="525"/>
        <end position="534"/>
    </location>
</feature>
<evidence type="ECO:0000256" key="2">
    <source>
        <dbReference type="SAM" id="Phobius"/>
    </source>
</evidence>
<proteinExistence type="predicted"/>
<dbReference type="OrthoDB" id="3265715at2759"/>
<feature type="compositionally biased region" description="Polar residues" evidence="1">
    <location>
        <begin position="469"/>
        <end position="480"/>
    </location>
</feature>
<feature type="compositionally biased region" description="Basic and acidic residues" evidence="1">
    <location>
        <begin position="335"/>
        <end position="352"/>
    </location>
</feature>
<dbReference type="VEuPathDB" id="FungiDB:PLEOSDRAFT_1108166"/>
<organism evidence="4 5">
    <name type="scientific">Pleurotus ostreatus (strain PC15)</name>
    <name type="common">Oyster mushroom</name>
    <dbReference type="NCBI Taxonomy" id="1137138"/>
    <lineage>
        <taxon>Eukaryota</taxon>
        <taxon>Fungi</taxon>
        <taxon>Dikarya</taxon>
        <taxon>Basidiomycota</taxon>
        <taxon>Agaricomycotina</taxon>
        <taxon>Agaricomycetes</taxon>
        <taxon>Agaricomycetidae</taxon>
        <taxon>Agaricales</taxon>
        <taxon>Pleurotineae</taxon>
        <taxon>Pleurotaceae</taxon>
        <taxon>Pleurotus</taxon>
    </lineage>
</organism>
<dbReference type="Proteomes" id="UP000027073">
    <property type="component" value="Unassembled WGS sequence"/>
</dbReference>
<dbReference type="AlphaFoldDB" id="A0A067NIT8"/>
<feature type="region of interest" description="Disordered" evidence="1">
    <location>
        <begin position="462"/>
        <end position="534"/>
    </location>
</feature>
<accession>A0A067NIT8</accession>
<keyword evidence="2" id="KW-0812">Transmembrane</keyword>
<evidence type="ECO:0000256" key="1">
    <source>
        <dbReference type="SAM" id="MobiDB-lite"/>
    </source>
</evidence>
<feature type="signal peptide" evidence="3">
    <location>
        <begin position="1"/>
        <end position="27"/>
    </location>
</feature>
<feature type="chain" id="PRO_5001646662" evidence="3">
    <location>
        <begin position="28"/>
        <end position="534"/>
    </location>
</feature>
<dbReference type="HOGENOM" id="CLU_030666_0_0_1"/>
<keyword evidence="2" id="KW-0472">Membrane</keyword>
<feature type="transmembrane region" description="Helical" evidence="2">
    <location>
        <begin position="297"/>
        <end position="324"/>
    </location>
</feature>
<evidence type="ECO:0000313" key="5">
    <source>
        <dbReference type="Proteomes" id="UP000027073"/>
    </source>
</evidence>
<keyword evidence="2" id="KW-1133">Transmembrane helix</keyword>
<dbReference type="STRING" id="1137138.A0A067NIT8"/>
<evidence type="ECO:0000256" key="3">
    <source>
        <dbReference type="SAM" id="SignalP"/>
    </source>
</evidence>
<evidence type="ECO:0000313" key="4">
    <source>
        <dbReference type="EMBL" id="KDQ23681.1"/>
    </source>
</evidence>
<feature type="compositionally biased region" description="Low complexity" evidence="1">
    <location>
        <begin position="107"/>
        <end position="134"/>
    </location>
</feature>
<feature type="compositionally biased region" description="Low complexity" evidence="1">
    <location>
        <begin position="377"/>
        <end position="397"/>
    </location>
</feature>
<dbReference type="InParanoid" id="A0A067NIT8"/>
<sequence>MRNSRPGCFAFLILLYNWWNESLIAHASEVNVTVDDADPSILYVPSGSWHSNLVPCSFCLEPDSSLAYQKTFHDGTHIIPTVDGDDLPSLSSSQAPRSTSTGNAVTSSASSRIPTSTSRAPSQAPRPTTQTTTQDNDHDDDDDNDDHGNDGPSHTRRQEQEFNPFATSKFDADDPEFVDQPVFVQYNFTGTAIYIYCLLPEAAAPPNTMPTTVNLTFTLDDQTFDPYHHTGDSSETGFLSNVNVFFADGLTNAPHTVRVDIGPNSVFLFDYLVYTQVRSTGDAELSNSDDAEKHHNIATFAGAVGGSVGVLAVFAAGLAISIYYRRVRSARRLRRERDNESLHTEGSEDSPRMHGPAPFVPRYFPGTVPTAPPPYIPSTSRSSLSSPDSSPVSPYSPLMSSASSIPVTMPYADPPPALPLGLEDVLLADDVPSVPPPSFGEAIASPLRIPLALPPPPGIPSPVLSSISNRSITPGTSEGVSNGEPPSSSPPPFTPSESHSNPPAFSEDSSRTPESRPPSRGSIMDPDHEVGIAR</sequence>
<protein>
    <submittedName>
        <fullName evidence="4">Uncharacterized protein</fullName>
    </submittedName>
</protein>
<gene>
    <name evidence="4" type="ORF">PLEOSDRAFT_1108166</name>
</gene>
<keyword evidence="3" id="KW-0732">Signal</keyword>